<gene>
    <name evidence="2" type="ORF">ANCDUO_05761</name>
</gene>
<accession>A0A0C2D3C6</accession>
<dbReference type="Proteomes" id="UP000054047">
    <property type="component" value="Unassembled WGS sequence"/>
</dbReference>
<feature type="region of interest" description="Disordered" evidence="1">
    <location>
        <begin position="118"/>
        <end position="146"/>
    </location>
</feature>
<proteinExistence type="predicted"/>
<evidence type="ECO:0000256" key="1">
    <source>
        <dbReference type="SAM" id="MobiDB-lite"/>
    </source>
</evidence>
<dbReference type="AlphaFoldDB" id="A0A0C2D3C6"/>
<name>A0A0C2D3C6_9BILA</name>
<reference evidence="2 3" key="1">
    <citation type="submission" date="2013-12" db="EMBL/GenBank/DDBJ databases">
        <title>Draft genome of the parsitic nematode Ancylostoma duodenale.</title>
        <authorList>
            <person name="Mitreva M."/>
        </authorList>
    </citation>
    <scope>NUCLEOTIDE SEQUENCE [LARGE SCALE GENOMIC DNA]</scope>
    <source>
        <strain evidence="2 3">Zhejiang</strain>
    </source>
</reference>
<evidence type="ECO:0000313" key="2">
    <source>
        <dbReference type="EMBL" id="KIH63933.1"/>
    </source>
</evidence>
<evidence type="ECO:0000313" key="3">
    <source>
        <dbReference type="Proteomes" id="UP000054047"/>
    </source>
</evidence>
<dbReference type="EMBL" id="KN728347">
    <property type="protein sequence ID" value="KIH63933.1"/>
    <property type="molecule type" value="Genomic_DNA"/>
</dbReference>
<protein>
    <submittedName>
        <fullName evidence="2">Uncharacterized protein</fullName>
    </submittedName>
</protein>
<sequence>MVRTRLSQLSSQVSEETVPTASSIINDSLNSQCSAILLKIQGILAKKAPDCIPLVNELVTKISSFSSELDEKRKRSIVLYGVEEADKGLTASDRQKHTEEQKLLQTSKQPYLQRNFSEKINDGRGKGKRQGAKITGTRIERQGKFR</sequence>
<organism evidence="2 3">
    <name type="scientific">Ancylostoma duodenale</name>
    <dbReference type="NCBI Taxonomy" id="51022"/>
    <lineage>
        <taxon>Eukaryota</taxon>
        <taxon>Metazoa</taxon>
        <taxon>Ecdysozoa</taxon>
        <taxon>Nematoda</taxon>
        <taxon>Chromadorea</taxon>
        <taxon>Rhabditida</taxon>
        <taxon>Rhabditina</taxon>
        <taxon>Rhabditomorpha</taxon>
        <taxon>Strongyloidea</taxon>
        <taxon>Ancylostomatidae</taxon>
        <taxon>Ancylostomatinae</taxon>
        <taxon>Ancylostoma</taxon>
    </lineage>
</organism>
<keyword evidence="3" id="KW-1185">Reference proteome</keyword>